<evidence type="ECO:0000256" key="2">
    <source>
        <dbReference type="ARBA" id="ARBA00004613"/>
    </source>
</evidence>
<evidence type="ECO:0000256" key="5">
    <source>
        <dbReference type="ARBA" id="ARBA00022963"/>
    </source>
</evidence>
<keyword evidence="5" id="KW-0442">Lipid degradation</keyword>
<name>A0AAW2GKD4_9HYME</name>
<keyword evidence="8" id="KW-0732">Signal</keyword>
<feature type="domain" description="Phospholipase A2-like central" evidence="9">
    <location>
        <begin position="94"/>
        <end position="197"/>
    </location>
</feature>
<dbReference type="SUPFAM" id="SSF48619">
    <property type="entry name" value="Phospholipase A2, PLA2"/>
    <property type="match status" value="1"/>
</dbReference>
<evidence type="ECO:0000256" key="4">
    <source>
        <dbReference type="ARBA" id="ARBA00022525"/>
    </source>
</evidence>
<feature type="chain" id="PRO_5043531183" description="phospholipase A2" evidence="8">
    <location>
        <begin position="23"/>
        <end position="231"/>
    </location>
</feature>
<dbReference type="GO" id="GO:0016042">
    <property type="term" value="P:lipid catabolic process"/>
    <property type="evidence" value="ECO:0007669"/>
    <property type="project" value="UniProtKB-KW"/>
</dbReference>
<dbReference type="InterPro" id="IPR036444">
    <property type="entry name" value="PLipase_A2_dom_sf"/>
</dbReference>
<evidence type="ECO:0000256" key="7">
    <source>
        <dbReference type="ARBA" id="ARBA00029903"/>
    </source>
</evidence>
<dbReference type="PANTHER" id="PTHR12253">
    <property type="entry name" value="RH14732P"/>
    <property type="match status" value="1"/>
</dbReference>
<dbReference type="Gene3D" id="1.20.90.10">
    <property type="entry name" value="Phospholipase A2 domain"/>
    <property type="match status" value="1"/>
</dbReference>
<comment type="cofactor">
    <cofactor evidence="1">
        <name>Ca(2+)</name>
        <dbReference type="ChEBI" id="CHEBI:29108"/>
    </cofactor>
</comment>
<evidence type="ECO:0000313" key="10">
    <source>
        <dbReference type="EMBL" id="KAL0127960.1"/>
    </source>
</evidence>
<sequence length="231" mass="26207">MSRISACFFVLFVFSIALFGDCEDNINTPNDECNAKNIPGSDETKLSTLEKSLQKFPNVKNILKKFGKKNTLQSKNEKSYGKIQDELKRYMRAIFPGTRWCGDGDNARSEDELGYFSELDACCREHDNCQYNIIAGESKANLKNNGIFTKSACACDFKFHNCLKNVASNKVISKIQSTVASQIGKTYFNMLQPQCFDCICPAKTCDPNKDETKCMDNQCDKYQWISNEKFI</sequence>
<evidence type="ECO:0000256" key="1">
    <source>
        <dbReference type="ARBA" id="ARBA00001913"/>
    </source>
</evidence>
<proteinExistence type="predicted"/>
<dbReference type="GO" id="GO:0006644">
    <property type="term" value="P:phospholipid metabolic process"/>
    <property type="evidence" value="ECO:0007669"/>
    <property type="project" value="InterPro"/>
</dbReference>
<dbReference type="Proteomes" id="UP001430953">
    <property type="component" value="Unassembled WGS sequence"/>
</dbReference>
<dbReference type="InterPro" id="IPR016090">
    <property type="entry name" value="PLA2-like_dom"/>
</dbReference>
<evidence type="ECO:0000256" key="3">
    <source>
        <dbReference type="ARBA" id="ARBA00013278"/>
    </source>
</evidence>
<comment type="caution">
    <text evidence="10">The sequence shown here is derived from an EMBL/GenBank/DDBJ whole genome shotgun (WGS) entry which is preliminary data.</text>
</comment>
<evidence type="ECO:0000256" key="6">
    <source>
        <dbReference type="ARBA" id="ARBA00023098"/>
    </source>
</evidence>
<keyword evidence="6" id="KW-0443">Lipid metabolism</keyword>
<evidence type="ECO:0000259" key="9">
    <source>
        <dbReference type="Pfam" id="PF05826"/>
    </source>
</evidence>
<evidence type="ECO:0000313" key="11">
    <source>
        <dbReference type="Proteomes" id="UP001430953"/>
    </source>
</evidence>
<evidence type="ECO:0000256" key="8">
    <source>
        <dbReference type="SAM" id="SignalP"/>
    </source>
</evidence>
<dbReference type="EMBL" id="JADYXP020000003">
    <property type="protein sequence ID" value="KAL0127960.1"/>
    <property type="molecule type" value="Genomic_DNA"/>
</dbReference>
<accession>A0AAW2GKD4</accession>
<dbReference type="GO" id="GO:0004623">
    <property type="term" value="F:phospholipase A2 activity"/>
    <property type="evidence" value="ECO:0007669"/>
    <property type="project" value="UniProtKB-EC"/>
</dbReference>
<dbReference type="GO" id="GO:0050482">
    <property type="term" value="P:arachidonate secretion"/>
    <property type="evidence" value="ECO:0007669"/>
    <property type="project" value="InterPro"/>
</dbReference>
<protein>
    <recommendedName>
        <fullName evidence="3">phospholipase A2</fullName>
        <ecNumber evidence="3">3.1.1.4</ecNumber>
    </recommendedName>
    <alternativeName>
        <fullName evidence="7">Phosphatidylcholine 2-acylhydrolase</fullName>
    </alternativeName>
</protein>
<dbReference type="Pfam" id="PF05826">
    <property type="entry name" value="Phospholip_A2_2"/>
    <property type="match status" value="1"/>
</dbReference>
<organism evidence="10 11">
    <name type="scientific">Cardiocondyla obscurior</name>
    <dbReference type="NCBI Taxonomy" id="286306"/>
    <lineage>
        <taxon>Eukaryota</taxon>
        <taxon>Metazoa</taxon>
        <taxon>Ecdysozoa</taxon>
        <taxon>Arthropoda</taxon>
        <taxon>Hexapoda</taxon>
        <taxon>Insecta</taxon>
        <taxon>Pterygota</taxon>
        <taxon>Neoptera</taxon>
        <taxon>Endopterygota</taxon>
        <taxon>Hymenoptera</taxon>
        <taxon>Apocrita</taxon>
        <taxon>Aculeata</taxon>
        <taxon>Formicoidea</taxon>
        <taxon>Formicidae</taxon>
        <taxon>Myrmicinae</taxon>
        <taxon>Cardiocondyla</taxon>
    </lineage>
</organism>
<feature type="signal peptide" evidence="8">
    <location>
        <begin position="1"/>
        <end position="22"/>
    </location>
</feature>
<dbReference type="InterPro" id="IPR033113">
    <property type="entry name" value="PLA2_histidine"/>
</dbReference>
<dbReference type="AlphaFoldDB" id="A0AAW2GKD4"/>
<keyword evidence="4" id="KW-0964">Secreted</keyword>
<comment type="subcellular location">
    <subcellularLocation>
        <location evidence="2">Secreted</location>
    </subcellularLocation>
</comment>
<dbReference type="GO" id="GO:0005576">
    <property type="term" value="C:extracellular region"/>
    <property type="evidence" value="ECO:0007669"/>
    <property type="project" value="UniProtKB-SubCell"/>
</dbReference>
<dbReference type="EC" id="3.1.1.4" evidence="3"/>
<keyword evidence="11" id="KW-1185">Reference proteome</keyword>
<dbReference type="PROSITE" id="PS00118">
    <property type="entry name" value="PA2_HIS"/>
    <property type="match status" value="1"/>
</dbReference>
<gene>
    <name evidence="10" type="ORF">PUN28_003309</name>
</gene>
<reference evidence="10 11" key="1">
    <citation type="submission" date="2023-03" db="EMBL/GenBank/DDBJ databases">
        <title>High recombination rates correlate with genetic variation in Cardiocondyla obscurior ants.</title>
        <authorList>
            <person name="Errbii M."/>
        </authorList>
    </citation>
    <scope>NUCLEOTIDE SEQUENCE [LARGE SCALE GENOMIC DNA]</scope>
    <source>
        <strain evidence="10">Alpha-2009</strain>
        <tissue evidence="10">Whole body</tissue>
    </source>
</reference>